<dbReference type="RefSeq" id="WP_046158940.1">
    <property type="nucleotide sequence ID" value="NZ_CP017707.1"/>
</dbReference>
<dbReference type="KEGG" id="cvc:BKX93_16105"/>
<protein>
    <submittedName>
        <fullName evidence="1">VacJ</fullName>
    </submittedName>
</protein>
<dbReference type="AlphaFoldDB" id="A0A1D9LJC3"/>
<sequence length="125" mass="14186">MFEVNRSIALLRPQAPFLAWLKSLPGGIDPQLTLEALAADSNALLIPPAEDADAARRFVQQRHRQLFEAELADWCEDESLWPQNISPNLFQQWFKVEIHSVLTDLVEEPLEREAFAPLDLDGHAD</sequence>
<proteinExistence type="predicted"/>
<dbReference type="Proteomes" id="UP000178776">
    <property type="component" value="Chromosome"/>
</dbReference>
<evidence type="ECO:0000313" key="2">
    <source>
        <dbReference type="Proteomes" id="UP000178776"/>
    </source>
</evidence>
<accession>A0A1D9LJC3</accession>
<dbReference type="GeneID" id="68842731"/>
<name>A0A1D9LJC3_9NEIS</name>
<dbReference type="EMBL" id="CP017707">
    <property type="protein sequence ID" value="AOZ51378.1"/>
    <property type="molecule type" value="Genomic_DNA"/>
</dbReference>
<reference evidence="1 2" key="1">
    <citation type="submission" date="2016-10" db="EMBL/GenBank/DDBJ databases">
        <title>Chromobacterium muskegensis sp. nov., an insecticidal bacterium isolated from Sphagnum bogs.</title>
        <authorList>
            <person name="Sparks M.E."/>
            <person name="Blackburn M.B."/>
            <person name="Gundersen-Rindal D.E."/>
            <person name="Mitchell A."/>
            <person name="Farrar R."/>
            <person name="Kuhar D."/>
        </authorList>
    </citation>
    <scope>NUCLEOTIDE SEQUENCE [LARGE SCALE GENOMIC DNA]</scope>
    <source>
        <strain evidence="1 2">21-1</strain>
    </source>
</reference>
<evidence type="ECO:0000313" key="1">
    <source>
        <dbReference type="EMBL" id="AOZ51378.1"/>
    </source>
</evidence>
<dbReference type="STRING" id="1108595.BKX93_16105"/>
<organism evidence="1 2">
    <name type="scientific">Chromobacterium vaccinii</name>
    <dbReference type="NCBI Taxonomy" id="1108595"/>
    <lineage>
        <taxon>Bacteria</taxon>
        <taxon>Pseudomonadati</taxon>
        <taxon>Pseudomonadota</taxon>
        <taxon>Betaproteobacteria</taxon>
        <taxon>Neisseriales</taxon>
        <taxon>Chromobacteriaceae</taxon>
        <taxon>Chromobacterium</taxon>
    </lineage>
</organism>
<gene>
    <name evidence="1" type="ORF">BKX93_16105</name>
</gene>